<dbReference type="InterPro" id="IPR012340">
    <property type="entry name" value="NA-bd_OB-fold"/>
</dbReference>
<organism evidence="1 3">
    <name type="scientific">Medicago truncatula</name>
    <name type="common">Barrel medic</name>
    <name type="synonym">Medicago tribuloides</name>
    <dbReference type="NCBI Taxonomy" id="3880"/>
    <lineage>
        <taxon>Eukaryota</taxon>
        <taxon>Viridiplantae</taxon>
        <taxon>Streptophyta</taxon>
        <taxon>Embryophyta</taxon>
        <taxon>Tracheophyta</taxon>
        <taxon>Spermatophyta</taxon>
        <taxon>Magnoliopsida</taxon>
        <taxon>eudicotyledons</taxon>
        <taxon>Gunneridae</taxon>
        <taxon>Pentapetalae</taxon>
        <taxon>rosids</taxon>
        <taxon>fabids</taxon>
        <taxon>Fabales</taxon>
        <taxon>Fabaceae</taxon>
        <taxon>Papilionoideae</taxon>
        <taxon>50 kb inversion clade</taxon>
        <taxon>NPAAA clade</taxon>
        <taxon>Hologalegina</taxon>
        <taxon>IRL clade</taxon>
        <taxon>Trifolieae</taxon>
        <taxon>Medicago</taxon>
    </lineage>
</organism>
<accession>G7JJN4</accession>
<dbReference type="AlphaFoldDB" id="G7JJN4"/>
<dbReference type="Gene3D" id="2.40.50.140">
    <property type="entry name" value="Nucleic acid-binding proteins"/>
    <property type="match status" value="1"/>
</dbReference>
<sequence>MTGNNENQHMKLIICDAKGDQVHVITRYRDLEHWKALIEENKTYTLYNCHVFDNDIAFNPFKVVFGSGTKIVKTTPIGTGKKPCTNIVLKDKSGNTVDVTLWSMVTQIDVTIGQVRGCSSTYIIRLLKSLRLRYILHHYLEKQLNSILTCSNGIMRVAPNVRRHQCQMVLAIDAHAGVMLNFHLFQQC</sequence>
<dbReference type="EnsemblPlants" id="AES88374">
    <property type="protein sequence ID" value="AES88374"/>
    <property type="gene ID" value="MTR_4g054090"/>
</dbReference>
<reference evidence="1 3" key="1">
    <citation type="journal article" date="2011" name="Nature">
        <title>The Medicago genome provides insight into the evolution of rhizobial symbioses.</title>
        <authorList>
            <person name="Young N.D."/>
            <person name="Debelle F."/>
            <person name="Oldroyd G.E."/>
            <person name="Geurts R."/>
            <person name="Cannon S.B."/>
            <person name="Udvardi M.K."/>
            <person name="Benedito V.A."/>
            <person name="Mayer K.F."/>
            <person name="Gouzy J."/>
            <person name="Schoof H."/>
            <person name="Van de Peer Y."/>
            <person name="Proost S."/>
            <person name="Cook D.R."/>
            <person name="Meyers B.C."/>
            <person name="Spannagl M."/>
            <person name="Cheung F."/>
            <person name="De Mita S."/>
            <person name="Krishnakumar V."/>
            <person name="Gundlach H."/>
            <person name="Zhou S."/>
            <person name="Mudge J."/>
            <person name="Bharti A.K."/>
            <person name="Murray J.D."/>
            <person name="Naoumkina M.A."/>
            <person name="Rosen B."/>
            <person name="Silverstein K.A."/>
            <person name="Tang H."/>
            <person name="Rombauts S."/>
            <person name="Zhao P.X."/>
            <person name="Zhou P."/>
            <person name="Barbe V."/>
            <person name="Bardou P."/>
            <person name="Bechner M."/>
            <person name="Bellec A."/>
            <person name="Berger A."/>
            <person name="Berges H."/>
            <person name="Bidwell S."/>
            <person name="Bisseling T."/>
            <person name="Choisne N."/>
            <person name="Couloux A."/>
            <person name="Denny R."/>
            <person name="Deshpande S."/>
            <person name="Dai X."/>
            <person name="Doyle J.J."/>
            <person name="Dudez A.M."/>
            <person name="Farmer A.D."/>
            <person name="Fouteau S."/>
            <person name="Franken C."/>
            <person name="Gibelin C."/>
            <person name="Gish J."/>
            <person name="Goldstein S."/>
            <person name="Gonzalez A.J."/>
            <person name="Green P.J."/>
            <person name="Hallab A."/>
            <person name="Hartog M."/>
            <person name="Hua A."/>
            <person name="Humphray S.J."/>
            <person name="Jeong D.H."/>
            <person name="Jing Y."/>
            <person name="Jocker A."/>
            <person name="Kenton S.M."/>
            <person name="Kim D.J."/>
            <person name="Klee K."/>
            <person name="Lai H."/>
            <person name="Lang C."/>
            <person name="Lin S."/>
            <person name="Macmil S.L."/>
            <person name="Magdelenat G."/>
            <person name="Matthews L."/>
            <person name="McCorrison J."/>
            <person name="Monaghan E.L."/>
            <person name="Mun J.H."/>
            <person name="Najar F.Z."/>
            <person name="Nicholson C."/>
            <person name="Noirot C."/>
            <person name="O'Bleness M."/>
            <person name="Paule C.R."/>
            <person name="Poulain J."/>
            <person name="Prion F."/>
            <person name="Qin B."/>
            <person name="Qu C."/>
            <person name="Retzel E.F."/>
            <person name="Riddle C."/>
            <person name="Sallet E."/>
            <person name="Samain S."/>
            <person name="Samson N."/>
            <person name="Sanders I."/>
            <person name="Saurat O."/>
            <person name="Scarpelli C."/>
            <person name="Schiex T."/>
            <person name="Segurens B."/>
            <person name="Severin A.J."/>
            <person name="Sherrier D.J."/>
            <person name="Shi R."/>
            <person name="Sims S."/>
            <person name="Singer S.R."/>
            <person name="Sinharoy S."/>
            <person name="Sterck L."/>
            <person name="Viollet A."/>
            <person name="Wang B.B."/>
            <person name="Wang K."/>
            <person name="Wang M."/>
            <person name="Wang X."/>
            <person name="Warfsmann J."/>
            <person name="Weissenbach J."/>
            <person name="White D.D."/>
            <person name="White J.D."/>
            <person name="Wiley G.B."/>
            <person name="Wincker P."/>
            <person name="Xing Y."/>
            <person name="Yang L."/>
            <person name="Yao Z."/>
            <person name="Ying F."/>
            <person name="Zhai J."/>
            <person name="Zhou L."/>
            <person name="Zuber A."/>
            <person name="Denarie J."/>
            <person name="Dixon R.A."/>
            <person name="May G.D."/>
            <person name="Schwartz D.C."/>
            <person name="Rogers J."/>
            <person name="Quetier F."/>
            <person name="Town C.D."/>
            <person name="Roe B.A."/>
        </authorList>
    </citation>
    <scope>NUCLEOTIDE SEQUENCE [LARGE SCALE GENOMIC DNA]</scope>
    <source>
        <strain evidence="1">A17</strain>
        <strain evidence="2 3">cv. Jemalong A17</strain>
    </source>
</reference>
<evidence type="ECO:0000313" key="2">
    <source>
        <dbReference type="EnsemblPlants" id="AES88374"/>
    </source>
</evidence>
<dbReference type="Proteomes" id="UP000002051">
    <property type="component" value="Chromosome 4"/>
</dbReference>
<dbReference type="PaxDb" id="3880-AES88374"/>
<evidence type="ECO:0000313" key="3">
    <source>
        <dbReference type="Proteomes" id="UP000002051"/>
    </source>
</evidence>
<dbReference type="EMBL" id="CM001220">
    <property type="protein sequence ID" value="AES88374.1"/>
    <property type="molecule type" value="Genomic_DNA"/>
</dbReference>
<reference evidence="2" key="3">
    <citation type="submission" date="2015-04" db="UniProtKB">
        <authorList>
            <consortium name="EnsemblPlants"/>
        </authorList>
    </citation>
    <scope>IDENTIFICATION</scope>
    <source>
        <strain evidence="2">cv. Jemalong A17</strain>
    </source>
</reference>
<keyword evidence="3" id="KW-1185">Reference proteome</keyword>
<name>G7JJN4_MEDTR</name>
<dbReference type="HOGENOM" id="CLU_124109_0_0_1"/>
<reference evidence="1 3" key="2">
    <citation type="journal article" date="2014" name="BMC Genomics">
        <title>An improved genome release (version Mt4.0) for the model legume Medicago truncatula.</title>
        <authorList>
            <person name="Tang H."/>
            <person name="Krishnakumar V."/>
            <person name="Bidwell S."/>
            <person name="Rosen B."/>
            <person name="Chan A."/>
            <person name="Zhou S."/>
            <person name="Gentzbittel L."/>
            <person name="Childs K.L."/>
            <person name="Yandell M."/>
            <person name="Gundlach H."/>
            <person name="Mayer K.F."/>
            <person name="Schwartz D.C."/>
            <person name="Town C.D."/>
        </authorList>
    </citation>
    <scope>GENOME REANNOTATION</scope>
    <source>
        <strain evidence="2 3">cv. Jemalong A17</strain>
    </source>
</reference>
<gene>
    <name evidence="1" type="ordered locus">MTR_4g054090</name>
</gene>
<evidence type="ECO:0000313" key="1">
    <source>
        <dbReference type="EMBL" id="AES88374.1"/>
    </source>
</evidence>
<protein>
    <recommendedName>
        <fullName evidence="4">Nucleic acid-binding protein</fullName>
    </recommendedName>
</protein>
<evidence type="ECO:0008006" key="4">
    <source>
        <dbReference type="Google" id="ProtNLM"/>
    </source>
</evidence>
<proteinExistence type="predicted"/>